<evidence type="ECO:0000259" key="3">
    <source>
        <dbReference type="PROSITE" id="PS50075"/>
    </source>
</evidence>
<dbReference type="InterPro" id="IPR006162">
    <property type="entry name" value="Ppantetheine_attach_site"/>
</dbReference>
<dbReference type="PROSITE" id="PS50075">
    <property type="entry name" value="CARRIER"/>
    <property type="match status" value="1"/>
</dbReference>
<dbReference type="SUPFAM" id="SSF47336">
    <property type="entry name" value="ACP-like"/>
    <property type="match status" value="1"/>
</dbReference>
<dbReference type="PROSITE" id="PS00012">
    <property type="entry name" value="PHOSPHOPANTETHEINE"/>
    <property type="match status" value="1"/>
</dbReference>
<dbReference type="Proteomes" id="UP001599542">
    <property type="component" value="Unassembled WGS sequence"/>
</dbReference>
<organism evidence="4 5">
    <name type="scientific">Kitasatospora phosalacinea</name>
    <dbReference type="NCBI Taxonomy" id="2065"/>
    <lineage>
        <taxon>Bacteria</taxon>
        <taxon>Bacillati</taxon>
        <taxon>Actinomycetota</taxon>
        <taxon>Actinomycetes</taxon>
        <taxon>Kitasatosporales</taxon>
        <taxon>Streptomycetaceae</taxon>
        <taxon>Kitasatospora</taxon>
    </lineage>
</organism>
<gene>
    <name evidence="4" type="ORF">ACFW6T_19570</name>
</gene>
<dbReference type="EMBL" id="JBHYPX010000039">
    <property type="protein sequence ID" value="MFE1354185.1"/>
    <property type="molecule type" value="Genomic_DNA"/>
</dbReference>
<dbReference type="InterPro" id="IPR036736">
    <property type="entry name" value="ACP-like_sf"/>
</dbReference>
<reference evidence="4 5" key="1">
    <citation type="submission" date="2024-09" db="EMBL/GenBank/DDBJ databases">
        <title>The Natural Products Discovery Center: Release of the First 8490 Sequenced Strains for Exploring Actinobacteria Biosynthetic Diversity.</title>
        <authorList>
            <person name="Kalkreuter E."/>
            <person name="Kautsar S.A."/>
            <person name="Yang D."/>
            <person name="Bader C.D."/>
            <person name="Teijaro C.N."/>
            <person name="Fluegel L."/>
            <person name="Davis C.M."/>
            <person name="Simpson J.R."/>
            <person name="Lauterbach L."/>
            <person name="Steele A.D."/>
            <person name="Gui C."/>
            <person name="Meng S."/>
            <person name="Li G."/>
            <person name="Viehrig K."/>
            <person name="Ye F."/>
            <person name="Su P."/>
            <person name="Kiefer A.F."/>
            <person name="Nichols A."/>
            <person name="Cepeda A.J."/>
            <person name="Yan W."/>
            <person name="Fan B."/>
            <person name="Jiang Y."/>
            <person name="Adhikari A."/>
            <person name="Zheng C.-J."/>
            <person name="Schuster L."/>
            <person name="Cowan T.M."/>
            <person name="Smanski M.J."/>
            <person name="Chevrette M.G."/>
            <person name="De Carvalho L.P.S."/>
            <person name="Shen B."/>
        </authorList>
    </citation>
    <scope>NUCLEOTIDE SEQUENCE [LARGE SCALE GENOMIC DNA]</scope>
    <source>
        <strain evidence="4 5">NPDC058753</strain>
    </source>
</reference>
<dbReference type="InterPro" id="IPR009081">
    <property type="entry name" value="PP-bd_ACP"/>
</dbReference>
<keyword evidence="2" id="KW-0597">Phosphoprotein</keyword>
<name>A0ABW6GN95_9ACTN</name>
<evidence type="ECO:0000256" key="1">
    <source>
        <dbReference type="ARBA" id="ARBA00022450"/>
    </source>
</evidence>
<feature type="domain" description="Carrier" evidence="3">
    <location>
        <begin position="13"/>
        <end position="88"/>
    </location>
</feature>
<evidence type="ECO:0000256" key="2">
    <source>
        <dbReference type="ARBA" id="ARBA00022553"/>
    </source>
</evidence>
<dbReference type="Pfam" id="PF00550">
    <property type="entry name" value="PP-binding"/>
    <property type="match status" value="1"/>
</dbReference>
<dbReference type="Gene3D" id="3.40.50.1820">
    <property type="entry name" value="alpha/beta hydrolase"/>
    <property type="match status" value="1"/>
</dbReference>
<dbReference type="InterPro" id="IPR029058">
    <property type="entry name" value="AB_hydrolase_fold"/>
</dbReference>
<protein>
    <submittedName>
        <fullName evidence="4">Acyl carrier protein</fullName>
    </submittedName>
</protein>
<dbReference type="RefSeq" id="WP_380324537.1">
    <property type="nucleotide sequence ID" value="NZ_JBHYPW010000025.1"/>
</dbReference>
<evidence type="ECO:0000313" key="4">
    <source>
        <dbReference type="EMBL" id="MFE1354185.1"/>
    </source>
</evidence>
<proteinExistence type="predicted"/>
<evidence type="ECO:0000313" key="5">
    <source>
        <dbReference type="Proteomes" id="UP001599542"/>
    </source>
</evidence>
<accession>A0ABW6GN95</accession>
<sequence length="97" mass="9931">MSLDTPAAAPVPPDTDPLLDSLTAVFRRVLELAEVPADGNFFLLGGDSLVATRVLSAVARTHGVELTFDEFLVDPTPAGLATRVATATAATAVAGAR</sequence>
<comment type="caution">
    <text evidence="4">The sequence shown here is derived from an EMBL/GenBank/DDBJ whole genome shotgun (WGS) entry which is preliminary data.</text>
</comment>
<keyword evidence="5" id="KW-1185">Reference proteome</keyword>
<keyword evidence="1" id="KW-0596">Phosphopantetheine</keyword>